<reference evidence="1 2" key="1">
    <citation type="submission" date="2006-02" db="EMBL/GenBank/DDBJ databases">
        <authorList>
            <person name="Amann R."/>
            <person name="Ferriera S."/>
            <person name="Johnson J."/>
            <person name="Kravitz S."/>
            <person name="Halpern A."/>
            <person name="Remington K."/>
            <person name="Beeson K."/>
            <person name="Tran B."/>
            <person name="Rogers Y.-H."/>
            <person name="Friedman R."/>
            <person name="Venter J.C."/>
        </authorList>
    </citation>
    <scope>NUCLEOTIDE SEQUENCE [LARGE SCALE GENOMIC DNA]</scope>
    <source>
        <strain evidence="1 2">DSM 3645</strain>
    </source>
</reference>
<proteinExistence type="predicted"/>
<accession>A3ZPT0</accession>
<organism evidence="1 2">
    <name type="scientific">Blastopirellula marina DSM 3645</name>
    <dbReference type="NCBI Taxonomy" id="314230"/>
    <lineage>
        <taxon>Bacteria</taxon>
        <taxon>Pseudomonadati</taxon>
        <taxon>Planctomycetota</taxon>
        <taxon>Planctomycetia</taxon>
        <taxon>Pirellulales</taxon>
        <taxon>Pirellulaceae</taxon>
        <taxon>Blastopirellula</taxon>
    </lineage>
</organism>
<name>A3ZPT0_9BACT</name>
<evidence type="ECO:0000313" key="2">
    <source>
        <dbReference type="Proteomes" id="UP000004358"/>
    </source>
</evidence>
<dbReference type="AlphaFoldDB" id="A3ZPT0"/>
<evidence type="ECO:0000313" key="1">
    <source>
        <dbReference type="EMBL" id="EAQ81203.1"/>
    </source>
</evidence>
<dbReference type="Proteomes" id="UP000004358">
    <property type="component" value="Unassembled WGS sequence"/>
</dbReference>
<comment type="caution">
    <text evidence="1">The sequence shown here is derived from an EMBL/GenBank/DDBJ whole genome shotgun (WGS) entry which is preliminary data.</text>
</comment>
<dbReference type="HOGENOM" id="CLU_3325113_0_0_0"/>
<dbReference type="EMBL" id="AANZ01000005">
    <property type="protein sequence ID" value="EAQ81203.1"/>
    <property type="molecule type" value="Genomic_DNA"/>
</dbReference>
<gene>
    <name evidence="1" type="ORF">DSM3645_22466</name>
</gene>
<sequence>MLDRAHAIVTVNHAEEPQYHVTTERILKIEKSKDDVTT</sequence>
<protein>
    <submittedName>
        <fullName evidence="1">Uncharacterized protein</fullName>
    </submittedName>
</protein>